<evidence type="ECO:0000313" key="4">
    <source>
        <dbReference type="Proteomes" id="UP000234181"/>
    </source>
</evidence>
<evidence type="ECO:0000313" key="2">
    <source>
        <dbReference type="EMBL" id="SON90815.1"/>
    </source>
</evidence>
<proteinExistence type="predicted"/>
<organism evidence="2 3">
    <name type="scientific">Xanthomonas campestris pv. phaseoli</name>
    <dbReference type="NCBI Taxonomy" id="317013"/>
    <lineage>
        <taxon>Bacteria</taxon>
        <taxon>Pseudomonadati</taxon>
        <taxon>Pseudomonadota</taxon>
        <taxon>Gammaproteobacteria</taxon>
        <taxon>Lysobacterales</taxon>
        <taxon>Lysobacteraceae</taxon>
        <taxon>Xanthomonas</taxon>
    </lineage>
</organism>
<reference evidence="3 4" key="1">
    <citation type="submission" date="2017-10" db="EMBL/GenBank/DDBJ databases">
        <authorList>
            <person name="Regsiter A."/>
            <person name="William W."/>
        </authorList>
    </citation>
    <scope>NUCLEOTIDE SEQUENCE [LARGE SCALE GENOMIC DNA]</scope>
    <source>
        <strain evidence="1 4">CFBP6984</strain>
        <strain evidence="2 3">CFBP7430</strain>
    </source>
</reference>
<accession>A0AB38E2D2</accession>
<dbReference type="EMBL" id="OCYT01000128">
    <property type="protein sequence ID" value="SON85620.1"/>
    <property type="molecule type" value="Genomic_DNA"/>
</dbReference>
<dbReference type="EMBL" id="OCYS01000105">
    <property type="protein sequence ID" value="SON90815.1"/>
    <property type="molecule type" value="Genomic_DNA"/>
</dbReference>
<dbReference type="AlphaFoldDB" id="A0AB38E2D2"/>
<comment type="caution">
    <text evidence="2">The sequence shown here is derived from an EMBL/GenBank/DDBJ whole genome shotgun (WGS) entry which is preliminary data.</text>
</comment>
<keyword evidence="4" id="KW-1185">Reference proteome</keyword>
<protein>
    <submittedName>
        <fullName evidence="2">Uncharacterized protein</fullName>
    </submittedName>
</protein>
<evidence type="ECO:0000313" key="3">
    <source>
        <dbReference type="Proteomes" id="UP000234166"/>
    </source>
</evidence>
<dbReference type="Proteomes" id="UP000234166">
    <property type="component" value="Unassembled WGS sequence"/>
</dbReference>
<name>A0AB38E2D2_XANCH</name>
<dbReference type="Proteomes" id="UP000234181">
    <property type="component" value="Unassembled WGS sequence"/>
</dbReference>
<gene>
    <name evidence="1" type="ORF">XAP6984_70006</name>
    <name evidence="2" type="ORF">XAP7430_50007</name>
</gene>
<sequence length="65" mass="7465">MQVIQFLARQKVALQPVPFSSRYLLRGMLHAQNFNDAGAGQQVIPPPISRRQKWNFLVSFLEEVP</sequence>
<evidence type="ECO:0000313" key="1">
    <source>
        <dbReference type="EMBL" id="SON85620.1"/>
    </source>
</evidence>